<keyword evidence="2" id="KW-1185">Reference proteome</keyword>
<sequence>MGASGIGAIRALELQEYGMKGCGTIFEWYRQGIIQDDDEVLVNYTLNSHNFHCLSEALVNIRMTLSNATKDHLIPLEKSEQLIQYAKQVYCLERSYKSLLQSSILSLEETCTLNDYLTCHQIDLKQVDALQVLSKKAEFLRSENLSQEPTRPKPVISLQKHKTLMTGVSFNNQIISGYKAWQIISQNPESLNKMYVQLTQHCFIREWARQKQVELPQTEKERLRTEWEEEHSSNELKSNGLTQARYQELLSERLLVNWIIQKSPDYFRIQWNFDLAVQIESQIQNRIIEFAEKETLWRKLSQYEFIADWARLNGIEAPNCFVNSDLQSICNQSNREDIKNKVGKRVLVDWIVSKGASYFHVDWDFSLALFHELQITGQLAKILKGDN</sequence>
<evidence type="ECO:0000313" key="2">
    <source>
        <dbReference type="Proteomes" id="UP000095472"/>
    </source>
</evidence>
<dbReference type="Proteomes" id="UP000095472">
    <property type="component" value="Chromosome"/>
</dbReference>
<dbReference type="EMBL" id="CP182909">
    <property type="protein sequence ID" value="XPM65773.1"/>
    <property type="molecule type" value="Genomic_DNA"/>
</dbReference>
<reference evidence="1 2" key="1">
    <citation type="journal article" date="2016" name="Genome Announc.">
        <title>Draft Genome Sequence of the Thermotolerant Cyanobacterium Desertifilum sp. IPPAS B-1220.</title>
        <authorList>
            <person name="Mironov K.S."/>
            <person name="Sinetova M.A."/>
            <person name="Bolatkhan K."/>
            <person name="Zayadan B.K."/>
            <person name="Ustinova V.V."/>
            <person name="Kupriyanova E.V."/>
            <person name="Skrypnik A.N."/>
            <person name="Gogoleva N.E."/>
            <person name="Gogolev Y.V."/>
            <person name="Los D.A."/>
        </authorList>
    </citation>
    <scope>NUCLEOTIDE SEQUENCE [LARGE SCALE GENOMIC DNA]</scope>
    <source>
        <strain evidence="1 2">IPPAS B-1220</strain>
    </source>
</reference>
<name>A0ACD5GXQ2_9CYAN</name>
<gene>
    <name evidence="1" type="ORF">BH720_009545</name>
</gene>
<organism evidence="1 2">
    <name type="scientific">Desertifilum tharense IPPAS B-1220</name>
    <dbReference type="NCBI Taxonomy" id="1781255"/>
    <lineage>
        <taxon>Bacteria</taxon>
        <taxon>Bacillati</taxon>
        <taxon>Cyanobacteriota</taxon>
        <taxon>Cyanophyceae</taxon>
        <taxon>Desertifilales</taxon>
        <taxon>Desertifilaceae</taxon>
        <taxon>Desertifilum</taxon>
    </lineage>
</organism>
<evidence type="ECO:0000313" key="1">
    <source>
        <dbReference type="EMBL" id="XPM65773.1"/>
    </source>
</evidence>
<protein>
    <submittedName>
        <fullName evidence="1">TfuA-like protein</fullName>
    </submittedName>
</protein>
<proteinExistence type="predicted"/>
<accession>A0ACD5GXQ2</accession>